<reference evidence="4" key="3">
    <citation type="submission" date="2023-01" db="EMBL/GenBank/DDBJ databases">
        <title>Human gut microbiome strain richness.</title>
        <authorList>
            <person name="Chen-Liaw A."/>
        </authorList>
    </citation>
    <scope>NUCLEOTIDE SEQUENCE</scope>
    <source>
        <strain evidence="4">RTP21484st1_E5_RTP21484_190118</strain>
    </source>
</reference>
<dbReference type="EC" id="2.3.1.89" evidence="3"/>
<accession>A0A174Q2E9</accession>
<dbReference type="AlphaFoldDB" id="A0A174Q2E9"/>
<dbReference type="Proteomes" id="UP001210126">
    <property type="component" value="Unassembled WGS sequence"/>
</dbReference>
<dbReference type="InterPro" id="IPR001451">
    <property type="entry name" value="Hexapep"/>
</dbReference>
<sequence>MDLGPIKQKIKQNEFLKKIVFYSITSPKNPKPRCWVKWFVNPWIHKKGKGAIIRRRRSRIDVFPWNQFTVGKNTVIEDFTTINNGAGDVIIGDNARIGIGSVVIGPVRFKNKVGLGQHVFISGFNHGYEDGNMDSNEQPLVKKIVVIDEDSHIGANSVVVAGVHIGKRCQIGAGSVVTKDIPDYSVAVGNPAKVIKRYDINKQKWIRI</sequence>
<keyword evidence="2 3" id="KW-0808">Transferase</keyword>
<dbReference type="SUPFAM" id="SSF51161">
    <property type="entry name" value="Trimeric LpxA-like enzymes"/>
    <property type="match status" value="1"/>
</dbReference>
<evidence type="ECO:0000256" key="2">
    <source>
        <dbReference type="ARBA" id="ARBA00022679"/>
    </source>
</evidence>
<dbReference type="PANTHER" id="PTHR23416:SF23">
    <property type="entry name" value="ACETYLTRANSFERASE C18B11.09C-RELATED"/>
    <property type="match status" value="1"/>
</dbReference>
<dbReference type="GO" id="GO:0008374">
    <property type="term" value="F:O-acyltransferase activity"/>
    <property type="evidence" value="ECO:0007669"/>
    <property type="project" value="TreeGrafter"/>
</dbReference>
<evidence type="ECO:0000313" key="8">
    <source>
        <dbReference type="Proteomes" id="UP000450599"/>
    </source>
</evidence>
<dbReference type="EMBL" id="JAQMPJ010000001">
    <property type="protein sequence ID" value="MDB9003466.1"/>
    <property type="molecule type" value="Genomic_DNA"/>
</dbReference>
<keyword evidence="3" id="KW-0012">Acyltransferase</keyword>
<evidence type="ECO:0000313" key="3">
    <source>
        <dbReference type="EMBL" id="CUP65587.1"/>
    </source>
</evidence>
<proteinExistence type="inferred from homology"/>
<protein>
    <submittedName>
        <fullName evidence="3">2,3,4,5-tetrahydropyridine-2,6-dicarboxy late N-acetyltransferase</fullName>
        <ecNumber evidence="3">2.3.1.89</ecNumber>
    </submittedName>
    <submittedName>
        <fullName evidence="4">Acyltransferase</fullName>
    </submittedName>
</protein>
<evidence type="ECO:0000313" key="4">
    <source>
        <dbReference type="EMBL" id="MDB9003466.1"/>
    </source>
</evidence>
<dbReference type="PANTHER" id="PTHR23416">
    <property type="entry name" value="SIALIC ACID SYNTHASE-RELATED"/>
    <property type="match status" value="1"/>
</dbReference>
<comment type="similarity">
    <text evidence="1">Belongs to the transferase hexapeptide repeat family.</text>
</comment>
<dbReference type="RefSeq" id="WP_008780521.1">
    <property type="nucleotide sequence ID" value="NZ_CACRUW010000012.1"/>
</dbReference>
<dbReference type="InterPro" id="IPR011004">
    <property type="entry name" value="Trimer_LpxA-like_sf"/>
</dbReference>
<reference evidence="3 7" key="1">
    <citation type="submission" date="2015-09" db="EMBL/GenBank/DDBJ databases">
        <authorList>
            <consortium name="Pathogen Informatics"/>
        </authorList>
    </citation>
    <scope>NUCLEOTIDE SEQUENCE [LARGE SCALE GENOMIC DNA]</scope>
    <source>
        <strain evidence="3 7">2789STDY5834948</strain>
    </source>
</reference>
<dbReference type="EMBL" id="CZBM01000001">
    <property type="protein sequence ID" value="CUP65587.1"/>
    <property type="molecule type" value="Genomic_DNA"/>
</dbReference>
<evidence type="ECO:0000313" key="6">
    <source>
        <dbReference type="EMBL" id="MRZ08333.1"/>
    </source>
</evidence>
<reference evidence="8 9" key="2">
    <citation type="journal article" date="2019" name="Nat. Med.">
        <title>A library of human gut bacterial isolates paired with longitudinal multiomics data enables mechanistic microbiome research.</title>
        <authorList>
            <person name="Poyet M."/>
            <person name="Groussin M."/>
            <person name="Gibbons S.M."/>
            <person name="Avila-Pacheco J."/>
            <person name="Jiang X."/>
            <person name="Kearney S.M."/>
            <person name="Perrotta A.R."/>
            <person name="Berdy B."/>
            <person name="Zhao S."/>
            <person name="Lieberman T.D."/>
            <person name="Swanson P.K."/>
            <person name="Smith M."/>
            <person name="Roesemann S."/>
            <person name="Alexander J.E."/>
            <person name="Rich S.A."/>
            <person name="Livny J."/>
            <person name="Vlamakis H."/>
            <person name="Clish C."/>
            <person name="Bullock K."/>
            <person name="Deik A."/>
            <person name="Scott J."/>
            <person name="Pierce K.A."/>
            <person name="Xavier R.J."/>
            <person name="Alm E.J."/>
        </authorList>
    </citation>
    <scope>NUCLEOTIDE SEQUENCE [LARGE SCALE GENOMIC DNA]</scope>
    <source>
        <strain evidence="6 9">BIOML-A10</strain>
        <strain evidence="5 8">BIOML-A11</strain>
    </source>
</reference>
<dbReference type="Gene3D" id="2.160.10.10">
    <property type="entry name" value="Hexapeptide repeat proteins"/>
    <property type="match status" value="1"/>
</dbReference>
<dbReference type="GO" id="GO:0005829">
    <property type="term" value="C:cytosol"/>
    <property type="evidence" value="ECO:0007669"/>
    <property type="project" value="TreeGrafter"/>
</dbReference>
<gene>
    <name evidence="3" type="primary">dapH_1</name>
    <name evidence="3" type="ORF">ERS852560_00515</name>
    <name evidence="6" type="ORF">GKD54_19415</name>
    <name evidence="5" type="ORF">GKD58_19660</name>
    <name evidence="4" type="ORF">PN599_00420</name>
</gene>
<evidence type="ECO:0000313" key="7">
    <source>
        <dbReference type="Proteomes" id="UP000095332"/>
    </source>
</evidence>
<dbReference type="CDD" id="cd04647">
    <property type="entry name" value="LbH_MAT_like"/>
    <property type="match status" value="1"/>
</dbReference>
<name>A0A174Q2E9_PARDI</name>
<dbReference type="Proteomes" id="UP000095332">
    <property type="component" value="Unassembled WGS sequence"/>
</dbReference>
<dbReference type="EMBL" id="WKMW01000024">
    <property type="protein sequence ID" value="MRY86436.1"/>
    <property type="molecule type" value="Genomic_DNA"/>
</dbReference>
<dbReference type="GO" id="GO:0047200">
    <property type="term" value="F:tetrahydrodipicolinate N-acetyltransferase activity"/>
    <property type="evidence" value="ECO:0007669"/>
    <property type="project" value="UniProtKB-EC"/>
</dbReference>
<organism evidence="3 7">
    <name type="scientific">Parabacteroides distasonis</name>
    <dbReference type="NCBI Taxonomy" id="823"/>
    <lineage>
        <taxon>Bacteria</taxon>
        <taxon>Pseudomonadati</taxon>
        <taxon>Bacteroidota</taxon>
        <taxon>Bacteroidia</taxon>
        <taxon>Bacteroidales</taxon>
        <taxon>Tannerellaceae</taxon>
        <taxon>Parabacteroides</taxon>
    </lineage>
</organism>
<dbReference type="Proteomes" id="UP000450599">
    <property type="component" value="Unassembled WGS sequence"/>
</dbReference>
<dbReference type="InterPro" id="IPR051159">
    <property type="entry name" value="Hexapeptide_acetyltransf"/>
</dbReference>
<dbReference type="EMBL" id="WKMX01000022">
    <property type="protein sequence ID" value="MRZ08333.1"/>
    <property type="molecule type" value="Genomic_DNA"/>
</dbReference>
<dbReference type="Proteomes" id="UP000471216">
    <property type="component" value="Unassembled WGS sequence"/>
</dbReference>
<evidence type="ECO:0000313" key="9">
    <source>
        <dbReference type="Proteomes" id="UP000471216"/>
    </source>
</evidence>
<evidence type="ECO:0000313" key="5">
    <source>
        <dbReference type="EMBL" id="MRY86436.1"/>
    </source>
</evidence>
<dbReference type="Pfam" id="PF14602">
    <property type="entry name" value="Hexapep_2"/>
    <property type="match status" value="2"/>
</dbReference>
<evidence type="ECO:0000256" key="1">
    <source>
        <dbReference type="ARBA" id="ARBA00007274"/>
    </source>
</evidence>